<dbReference type="InterPro" id="IPR000212">
    <property type="entry name" value="DNA_helicase_UvrD/REP"/>
</dbReference>
<keyword evidence="5 10" id="KW-0067">ATP-binding</keyword>
<feature type="binding site" evidence="10">
    <location>
        <begin position="35"/>
        <end position="42"/>
    </location>
    <ligand>
        <name>ATP</name>
        <dbReference type="ChEBI" id="CHEBI:30616"/>
    </ligand>
</feature>
<reference evidence="13" key="2">
    <citation type="submission" date="2014-06" db="EMBL/GenBank/DDBJ databases">
        <title>The complete genome of Blastobotrys (Arxula) adeninivorans LS3 - a yeast of biotechnological interest.</title>
        <authorList>
            <person name="Kunze G."/>
            <person name="Gaillardin C."/>
            <person name="Czernicka M."/>
            <person name="Durrens P."/>
            <person name="Martin T."/>
            <person name="Boer E."/>
            <person name="Gabaldon T."/>
            <person name="Cruz J."/>
            <person name="Talla E."/>
            <person name="Marck C."/>
            <person name="Goffeau A."/>
            <person name="Barbe V."/>
            <person name="Baret P."/>
            <person name="Baronian K."/>
            <person name="Beier S."/>
            <person name="Bleykasten C."/>
            <person name="Bode R."/>
            <person name="Casaregola S."/>
            <person name="Despons L."/>
            <person name="Fairhead C."/>
            <person name="Giersberg M."/>
            <person name="Gierski P."/>
            <person name="Hahnel U."/>
            <person name="Hartmann A."/>
            <person name="Jankowska D."/>
            <person name="Jubin C."/>
            <person name="Jung P."/>
            <person name="Lafontaine I."/>
            <person name="Leh-Louis V."/>
            <person name="Lemaire M."/>
            <person name="Marcet-Houben M."/>
            <person name="Mascher M."/>
            <person name="Morel G."/>
            <person name="Richard G.-F."/>
            <person name="Riechen J."/>
            <person name="Sacerdot C."/>
            <person name="Sarkar A."/>
            <person name="Savel G."/>
            <person name="Schacherer J."/>
            <person name="Sherman D."/>
            <person name="Straub M.-L."/>
            <person name="Stein N."/>
            <person name="Thierry A."/>
            <person name="Trautwein-Schult A."/>
            <person name="Westhof E."/>
            <person name="Worch S."/>
            <person name="Dujon B."/>
            <person name="Souciet J.-L."/>
            <person name="Wincker P."/>
            <person name="Scholz U."/>
            <person name="Neuveglise N."/>
        </authorList>
    </citation>
    <scope>NUCLEOTIDE SEQUENCE</scope>
    <source>
        <strain evidence="13">LS3</strain>
    </source>
</reference>
<dbReference type="InterPro" id="IPR014016">
    <property type="entry name" value="UvrD-like_ATP-bd"/>
</dbReference>
<accession>A0A060TCZ7</accession>
<reference evidence="13" key="1">
    <citation type="submission" date="2014-02" db="EMBL/GenBank/DDBJ databases">
        <authorList>
            <person name="Genoscope - CEA"/>
        </authorList>
    </citation>
    <scope>NUCLEOTIDE SEQUENCE</scope>
    <source>
        <strain evidence="13">LS3</strain>
    </source>
</reference>
<dbReference type="Gene3D" id="1.10.10.160">
    <property type="match status" value="1"/>
</dbReference>
<dbReference type="PhylomeDB" id="A0A060TCZ7"/>
<evidence type="ECO:0000256" key="2">
    <source>
        <dbReference type="ARBA" id="ARBA00022741"/>
    </source>
</evidence>
<dbReference type="CDD" id="cd17932">
    <property type="entry name" value="DEXQc_UvrD"/>
    <property type="match status" value="1"/>
</dbReference>
<evidence type="ECO:0000256" key="10">
    <source>
        <dbReference type="PROSITE-ProRule" id="PRU00560"/>
    </source>
</evidence>
<gene>
    <name evidence="13" type="ORF">GNLVRS02_ARAD1B19910g</name>
</gene>
<dbReference type="GO" id="GO:0003677">
    <property type="term" value="F:DNA binding"/>
    <property type="evidence" value="ECO:0007669"/>
    <property type="project" value="InterPro"/>
</dbReference>
<evidence type="ECO:0000256" key="4">
    <source>
        <dbReference type="ARBA" id="ARBA00022806"/>
    </source>
</evidence>
<dbReference type="GO" id="GO:0016787">
    <property type="term" value="F:hydrolase activity"/>
    <property type="evidence" value="ECO:0007669"/>
    <property type="project" value="UniProtKB-UniRule"/>
</dbReference>
<dbReference type="GO" id="GO:0005524">
    <property type="term" value="F:ATP binding"/>
    <property type="evidence" value="ECO:0007669"/>
    <property type="project" value="UniProtKB-UniRule"/>
</dbReference>
<evidence type="ECO:0000259" key="11">
    <source>
        <dbReference type="PROSITE" id="PS51198"/>
    </source>
</evidence>
<sequence length="698" mass="79600">METVSRPDPFSLAQLNPEQQQIADAPITENIQVIAGPGTGKTFTLVYRVISLLERGVSPQDILVLTFTNKAINSFRSKLKDAVDPTVAKGVAINTFHSYCQTLLYNHGYLVGLDSGWTVSDSREVDFMFQQAAHSIVSKKLTLANRRKLANELRALKLRRALTGYKEDILDDEKRRVYEQYDLIRAKSSILDYDDLLVRAKDLLEHQAKSDQSDSSDQFAKYKVILVDEFQDSIPLQWVIIKLLIRISKDCSLTVVGDPDQTIYGFAGSDPTLFQIMKKELADVNVVHLKTNYRSTQQIADATKALLGPHRTDFASAFMPGLRPVFKRLPSANAQYNWIAQEIKTLMEFDPSLKPNDFAVLFRAGYNCDAQEAALKALGFEVAIVRNITIFDQPRIVELVTLLKFLNNKSQDMYVLYLLRHPWPIISAKDCDFAMTHATVTDTPLWSSLQTPEEWISTSRSQKKLEEFSRIVSHADQIISERNTGEGIISALKYFMEQVSSKIAPKSKFSTKYHEDQKLLEEFYSFIRSSTASMAEDTNALQSFLNSYAHYQATPTENQIVVSTVHAAKGLEWKTVFVADLDDSSYPHLRAQFTKDPKDVEEERRVLYVAATRAKRNLYCVFSPKFIASQNRVFDRSRFLNDGMLKKYFTRPVEEISPQLAQWNRVKQSYPRLFSPINKKIIQHSIRAIHTLRPLVRA</sequence>
<dbReference type="AlphaFoldDB" id="A0A060TCZ7"/>
<dbReference type="PANTHER" id="PTHR11070:SF46">
    <property type="entry name" value="ATP-DEPENDENT DNA HELICASE HMI1, MITOCHONDRIAL"/>
    <property type="match status" value="1"/>
</dbReference>
<evidence type="ECO:0000256" key="3">
    <source>
        <dbReference type="ARBA" id="ARBA00022801"/>
    </source>
</evidence>
<dbReference type="Gene3D" id="3.40.50.300">
    <property type="entry name" value="P-loop containing nucleotide triphosphate hydrolases"/>
    <property type="match status" value="2"/>
</dbReference>
<evidence type="ECO:0000256" key="8">
    <source>
        <dbReference type="ARBA" id="ARBA00034808"/>
    </source>
</evidence>
<evidence type="ECO:0000313" key="13">
    <source>
        <dbReference type="EMBL" id="CDP36742.1"/>
    </source>
</evidence>
<name>A0A060TCZ7_BLAAD</name>
<dbReference type="InterPro" id="IPR013986">
    <property type="entry name" value="DExx_box_DNA_helicase_dom_sf"/>
</dbReference>
<dbReference type="PROSITE" id="PS51198">
    <property type="entry name" value="UVRD_HELICASE_ATP_BIND"/>
    <property type="match status" value="1"/>
</dbReference>
<dbReference type="Pfam" id="PF13361">
    <property type="entry name" value="UvrD_C"/>
    <property type="match status" value="1"/>
</dbReference>
<dbReference type="PANTHER" id="PTHR11070">
    <property type="entry name" value="UVRD / RECB / PCRA DNA HELICASE FAMILY MEMBER"/>
    <property type="match status" value="1"/>
</dbReference>
<evidence type="ECO:0000256" key="6">
    <source>
        <dbReference type="ARBA" id="ARBA00023235"/>
    </source>
</evidence>
<keyword evidence="6" id="KW-0413">Isomerase</keyword>
<feature type="domain" description="UvrD-like helicase ATP-binding" evidence="11">
    <location>
        <begin position="14"/>
        <end position="296"/>
    </location>
</feature>
<evidence type="ECO:0000256" key="9">
    <source>
        <dbReference type="ARBA" id="ARBA00048988"/>
    </source>
</evidence>
<dbReference type="EC" id="5.6.2.4" evidence="8"/>
<comment type="similarity">
    <text evidence="1">Belongs to the helicase family. UvrD subfamily.</text>
</comment>
<organism evidence="13">
    <name type="scientific">Blastobotrys adeninivorans</name>
    <name type="common">Yeast</name>
    <name type="synonym">Arxula adeninivorans</name>
    <dbReference type="NCBI Taxonomy" id="409370"/>
    <lineage>
        <taxon>Eukaryota</taxon>
        <taxon>Fungi</taxon>
        <taxon>Dikarya</taxon>
        <taxon>Ascomycota</taxon>
        <taxon>Saccharomycotina</taxon>
        <taxon>Dipodascomycetes</taxon>
        <taxon>Dipodascales</taxon>
        <taxon>Trichomonascaceae</taxon>
        <taxon>Blastobotrys</taxon>
    </lineage>
</organism>
<protein>
    <recommendedName>
        <fullName evidence="8">DNA 3'-5' helicase</fullName>
        <ecNumber evidence="8">5.6.2.4</ecNumber>
    </recommendedName>
</protein>
<dbReference type="PROSITE" id="PS51217">
    <property type="entry name" value="UVRD_HELICASE_CTER"/>
    <property type="match status" value="1"/>
</dbReference>
<dbReference type="EMBL" id="HG937692">
    <property type="protein sequence ID" value="CDP36742.1"/>
    <property type="molecule type" value="Genomic_DNA"/>
</dbReference>
<evidence type="ECO:0000256" key="1">
    <source>
        <dbReference type="ARBA" id="ARBA00009922"/>
    </source>
</evidence>
<dbReference type="GO" id="GO:0005634">
    <property type="term" value="C:nucleus"/>
    <property type="evidence" value="ECO:0007669"/>
    <property type="project" value="TreeGrafter"/>
</dbReference>
<keyword evidence="4 10" id="KW-0347">Helicase</keyword>
<feature type="domain" description="UvrD-like helicase C-terminal" evidence="12">
    <location>
        <begin position="297"/>
        <end position="570"/>
    </location>
</feature>
<dbReference type="SUPFAM" id="SSF52540">
    <property type="entry name" value="P-loop containing nucleoside triphosphate hydrolases"/>
    <property type="match status" value="1"/>
</dbReference>
<keyword evidence="2 10" id="KW-0547">Nucleotide-binding</keyword>
<evidence type="ECO:0000259" key="12">
    <source>
        <dbReference type="PROSITE" id="PS51217"/>
    </source>
</evidence>
<dbReference type="InterPro" id="IPR027417">
    <property type="entry name" value="P-loop_NTPase"/>
</dbReference>
<comment type="catalytic activity">
    <reaction evidence="7">
        <text>Couples ATP hydrolysis with the unwinding of duplex DNA by translocating in the 3'-5' direction.</text>
        <dbReference type="EC" id="5.6.2.4"/>
    </reaction>
</comment>
<dbReference type="Gene3D" id="1.10.486.10">
    <property type="entry name" value="PCRA, domain 4"/>
    <property type="match status" value="1"/>
</dbReference>
<dbReference type="Pfam" id="PF00580">
    <property type="entry name" value="UvrD-helicase"/>
    <property type="match status" value="1"/>
</dbReference>
<dbReference type="GO" id="GO:0043138">
    <property type="term" value="F:3'-5' DNA helicase activity"/>
    <property type="evidence" value="ECO:0007669"/>
    <property type="project" value="UniProtKB-EC"/>
</dbReference>
<evidence type="ECO:0000256" key="7">
    <source>
        <dbReference type="ARBA" id="ARBA00034617"/>
    </source>
</evidence>
<proteinExistence type="inferred from homology"/>
<dbReference type="InterPro" id="IPR014017">
    <property type="entry name" value="DNA_helicase_UvrD-like_C"/>
</dbReference>
<dbReference type="GO" id="GO:0000725">
    <property type="term" value="P:recombinational repair"/>
    <property type="evidence" value="ECO:0007669"/>
    <property type="project" value="TreeGrafter"/>
</dbReference>
<evidence type="ECO:0000256" key="5">
    <source>
        <dbReference type="ARBA" id="ARBA00022840"/>
    </source>
</evidence>
<comment type="catalytic activity">
    <reaction evidence="9">
        <text>ATP + H2O = ADP + phosphate + H(+)</text>
        <dbReference type="Rhea" id="RHEA:13065"/>
        <dbReference type="ChEBI" id="CHEBI:15377"/>
        <dbReference type="ChEBI" id="CHEBI:15378"/>
        <dbReference type="ChEBI" id="CHEBI:30616"/>
        <dbReference type="ChEBI" id="CHEBI:43474"/>
        <dbReference type="ChEBI" id="CHEBI:456216"/>
        <dbReference type="EC" id="5.6.2.4"/>
    </reaction>
</comment>
<keyword evidence="3 10" id="KW-0378">Hydrolase</keyword>